<evidence type="ECO:0000313" key="3">
    <source>
        <dbReference type="EMBL" id="KAL1529333.1"/>
    </source>
</evidence>
<evidence type="ECO:0000313" key="4">
    <source>
        <dbReference type="Proteomes" id="UP001515480"/>
    </source>
</evidence>
<feature type="compositionally biased region" description="Pro residues" evidence="1">
    <location>
        <begin position="438"/>
        <end position="459"/>
    </location>
</feature>
<dbReference type="EMBL" id="JBGBPQ010000001">
    <property type="protein sequence ID" value="KAL1529331.1"/>
    <property type="molecule type" value="Genomic_DNA"/>
</dbReference>
<protein>
    <recommendedName>
        <fullName evidence="5">Beta-galactosidase</fullName>
    </recommendedName>
</protein>
<name>A0AB34K831_PRYPA</name>
<dbReference type="AlphaFoldDB" id="A0AB34K831"/>
<evidence type="ECO:0000256" key="1">
    <source>
        <dbReference type="SAM" id="MobiDB-lite"/>
    </source>
</evidence>
<comment type="caution">
    <text evidence="3">The sequence shown here is derived from an EMBL/GenBank/DDBJ whole genome shotgun (WGS) entry which is preliminary data.</text>
</comment>
<keyword evidence="4" id="KW-1185">Reference proteome</keyword>
<dbReference type="EMBL" id="JBGBPQ010000001">
    <property type="protein sequence ID" value="KAL1529333.1"/>
    <property type="molecule type" value="Genomic_DNA"/>
</dbReference>
<dbReference type="Proteomes" id="UP001515480">
    <property type="component" value="Unassembled WGS sequence"/>
</dbReference>
<accession>A0AB34K831</accession>
<evidence type="ECO:0000313" key="2">
    <source>
        <dbReference type="EMBL" id="KAL1529331.1"/>
    </source>
</evidence>
<gene>
    <name evidence="2" type="ORF">AB1Y20_000285</name>
    <name evidence="3" type="ORF">AB1Y20_000287</name>
</gene>
<organism evidence="3 4">
    <name type="scientific">Prymnesium parvum</name>
    <name type="common">Toxic golden alga</name>
    <dbReference type="NCBI Taxonomy" id="97485"/>
    <lineage>
        <taxon>Eukaryota</taxon>
        <taxon>Haptista</taxon>
        <taxon>Haptophyta</taxon>
        <taxon>Prymnesiophyceae</taxon>
        <taxon>Prymnesiales</taxon>
        <taxon>Prymnesiaceae</taxon>
        <taxon>Prymnesium</taxon>
    </lineage>
</organism>
<evidence type="ECO:0008006" key="5">
    <source>
        <dbReference type="Google" id="ProtNLM"/>
    </source>
</evidence>
<feature type="region of interest" description="Disordered" evidence="1">
    <location>
        <begin position="436"/>
        <end position="459"/>
    </location>
</feature>
<proteinExistence type="predicted"/>
<sequence length="459" mass="50006">MLSCALPHTAVLALQCTARNTHDGQRVNLFRALPSASPSPVAGEPSTLRLQLQYDHIDVEAMHSALEPCEAPSPQTRCPPTLGRNWTSLRWDQLRASHAQQVHVYLLSADGVDFYHLHGAPSRLAAAGVEVEVTLRQSGPHLLVVSWAVDAPELGICTAEGVMHAHSEGGGLFPVLMGQWSFEALPPRRTATPHAEREVSRRLPPLHSVACPHRAVADEAHAAEGVWRYDGPYKLCDGDDAACGEGCVRVSLTWRNIEARTPPSDGSLPYLLPFAGDPSARFPAGECLAVELQLTQADGGAPVDDLAPYLGAAAHVFIAPLVERGTAAEPWLSFTPPDEGGRMPMSGHAHAYPGVVEWYNEKHVLRWRTRPWPDGEEMVLCEDERFDGQVPPRSLPPTFGPRLYGMVRLHPSAGWRIFFNFRRADRLYAAAFDWMAEPTPPPSPGPPVRPPPLPPSPGA</sequence>
<reference evidence="3 4" key="1">
    <citation type="journal article" date="2024" name="Science">
        <title>Giant polyketide synthase enzymes in the biosynthesis of giant marine polyether toxins.</title>
        <authorList>
            <person name="Fallon T.R."/>
            <person name="Shende V.V."/>
            <person name="Wierzbicki I.H."/>
            <person name="Pendleton A.L."/>
            <person name="Watervoot N.F."/>
            <person name="Auber R.P."/>
            <person name="Gonzalez D.J."/>
            <person name="Wisecaver J.H."/>
            <person name="Moore B.S."/>
        </authorList>
    </citation>
    <scope>NUCLEOTIDE SEQUENCE [LARGE SCALE GENOMIC DNA]</scope>
    <source>
        <strain evidence="3 4">12B1</strain>
    </source>
</reference>